<reference evidence="2 3" key="1">
    <citation type="submission" date="2019-05" db="EMBL/GenBank/DDBJ databases">
        <title>We sequenced the genome of Paenibacillus hemerocallicola KCTC 33185 for further insight into its adaptation and study the phylogeny of Paenibacillus.</title>
        <authorList>
            <person name="Narsing Rao M.P."/>
        </authorList>
    </citation>
    <scope>NUCLEOTIDE SEQUENCE [LARGE SCALE GENOMIC DNA]</scope>
    <source>
        <strain evidence="2 3">KCTC 33185</strain>
    </source>
</reference>
<dbReference type="EMBL" id="VDCQ01000011">
    <property type="protein sequence ID" value="TNJ66406.1"/>
    <property type="molecule type" value="Genomic_DNA"/>
</dbReference>
<evidence type="ECO:0000256" key="1">
    <source>
        <dbReference type="SAM" id="SignalP"/>
    </source>
</evidence>
<evidence type="ECO:0000313" key="3">
    <source>
        <dbReference type="Proteomes" id="UP000307943"/>
    </source>
</evidence>
<dbReference type="Gene3D" id="3.20.20.80">
    <property type="entry name" value="Glycosidases"/>
    <property type="match status" value="1"/>
</dbReference>
<dbReference type="Proteomes" id="UP000307943">
    <property type="component" value="Unassembled WGS sequence"/>
</dbReference>
<dbReference type="SUPFAM" id="SSF51445">
    <property type="entry name" value="(Trans)glycosidases"/>
    <property type="match status" value="1"/>
</dbReference>
<comment type="caution">
    <text evidence="2">The sequence shown here is derived from an EMBL/GenBank/DDBJ whole genome shotgun (WGS) entry which is preliminary data.</text>
</comment>
<dbReference type="InterPro" id="IPR017853">
    <property type="entry name" value="GH"/>
</dbReference>
<evidence type="ECO:0000313" key="2">
    <source>
        <dbReference type="EMBL" id="TNJ66406.1"/>
    </source>
</evidence>
<accession>A0A5C4TCQ0</accession>
<gene>
    <name evidence="2" type="ORF">FE784_10540</name>
</gene>
<name>A0A5C4TCQ0_9BACL</name>
<keyword evidence="1" id="KW-0732">Signal</keyword>
<dbReference type="OrthoDB" id="2558420at2"/>
<proteinExistence type="predicted"/>
<organism evidence="2 3">
    <name type="scientific">Paenibacillus hemerocallicola</name>
    <dbReference type="NCBI Taxonomy" id="1172614"/>
    <lineage>
        <taxon>Bacteria</taxon>
        <taxon>Bacillati</taxon>
        <taxon>Bacillota</taxon>
        <taxon>Bacilli</taxon>
        <taxon>Bacillales</taxon>
        <taxon>Paenibacillaceae</taxon>
        <taxon>Paenibacillus</taxon>
    </lineage>
</organism>
<keyword evidence="3" id="KW-1185">Reference proteome</keyword>
<sequence>MSTFTRRTKPIALALLAGTWLAATTVYGLDDGQQIGSIVGAGNFANGSTAYASQFQALNDIGASMARINMYPNYYYAGDAPTPERLDALMLQAYEYGITPMLLFEYYGSYAGQGTPLGGYAKWYDIGRDFAERFRPNGTWGQEQGIADWGITVYAAMNEPDVENLIPKADYHDALEGLADGIHSVDPALKAIPGGFARQNSHSDYTLRGYGPAIADLWNDGKLDGIDLHTYFDYQYAPMEGMYKFSAQSNFDAIKSVSGITADIHFYTSEFNYKKRGVTEEEAAKGFLTAFWDGVGVVKNDGHTSAARLVFPWSLFKSQAADPLYGLNTSLTPWTPTERGQTLERALAAAQGMSLVAADPKQSGEYVLEGAGKKMWVWQNRPYWTNHPGTTYTVTGIPPGALRLEVIGWDGVRQTLPLCGQTGYTVTGLEGNETYMIVAYEGPDSP</sequence>
<feature type="chain" id="PRO_5022758978" description="Glycoside hydrolase family 5 domain-containing protein" evidence="1">
    <location>
        <begin position="23"/>
        <end position="446"/>
    </location>
</feature>
<feature type="signal peptide" evidence="1">
    <location>
        <begin position="1"/>
        <end position="22"/>
    </location>
</feature>
<dbReference type="AlphaFoldDB" id="A0A5C4TCQ0"/>
<evidence type="ECO:0008006" key="4">
    <source>
        <dbReference type="Google" id="ProtNLM"/>
    </source>
</evidence>
<protein>
    <recommendedName>
        <fullName evidence="4">Glycoside hydrolase family 5 domain-containing protein</fullName>
    </recommendedName>
</protein>
<dbReference type="RefSeq" id="WP_139602162.1">
    <property type="nucleotide sequence ID" value="NZ_VDCQ01000011.1"/>
</dbReference>